<comment type="similarity">
    <text evidence="2">Belongs to the pterin-4-alpha-carbinolamine dehydratase family.</text>
</comment>
<dbReference type="GO" id="GO:0008124">
    <property type="term" value="F:4-alpha-hydroxytetrahydrobiopterin dehydratase activity"/>
    <property type="evidence" value="ECO:0007669"/>
    <property type="project" value="UniProtKB-EC"/>
</dbReference>
<evidence type="ECO:0000256" key="4">
    <source>
        <dbReference type="ARBA" id="ARBA00023239"/>
    </source>
</evidence>
<comment type="caution">
    <text evidence="5">The sequence shown here is derived from an EMBL/GenBank/DDBJ whole genome shotgun (WGS) entry which is preliminary data.</text>
</comment>
<evidence type="ECO:0000256" key="3">
    <source>
        <dbReference type="ARBA" id="ARBA00013252"/>
    </source>
</evidence>
<dbReference type="HAMAP" id="MF_00434">
    <property type="entry name" value="Pterin_4_alpha"/>
    <property type="match status" value="1"/>
</dbReference>
<evidence type="ECO:0000256" key="2">
    <source>
        <dbReference type="ARBA" id="ARBA00006472"/>
    </source>
</evidence>
<keyword evidence="4" id="KW-0456">Lyase</keyword>
<evidence type="ECO:0000313" key="5">
    <source>
        <dbReference type="EMBL" id="CAI8023675.1"/>
    </source>
</evidence>
<dbReference type="AlphaFoldDB" id="A0AA35S584"/>
<dbReference type="InterPro" id="IPR036428">
    <property type="entry name" value="PCD_sf"/>
</dbReference>
<keyword evidence="6" id="KW-1185">Reference proteome</keyword>
<dbReference type="GO" id="GO:0006729">
    <property type="term" value="P:tetrahydrobiopterin biosynthetic process"/>
    <property type="evidence" value="ECO:0007669"/>
    <property type="project" value="InterPro"/>
</dbReference>
<dbReference type="Gene3D" id="3.30.1360.20">
    <property type="entry name" value="Transcriptional coactivator/pterin dehydratase"/>
    <property type="match status" value="1"/>
</dbReference>
<sequence>MAELYSERCTACRRDSPHVTGDEISELHPTVDEWDLIDESGIPKLDRQFKFNNFVNALAFTNALGELAETEGHHPRLTTEWGRVTVTWWTHKIRNLHRNDFIMAAKTDQLYGQSAAHAD</sequence>
<organism evidence="5 6">
    <name type="scientific">Geodia barretti</name>
    <name type="common">Barrett's horny sponge</name>
    <dbReference type="NCBI Taxonomy" id="519541"/>
    <lineage>
        <taxon>Eukaryota</taxon>
        <taxon>Metazoa</taxon>
        <taxon>Porifera</taxon>
        <taxon>Demospongiae</taxon>
        <taxon>Heteroscleromorpha</taxon>
        <taxon>Tetractinellida</taxon>
        <taxon>Astrophorina</taxon>
        <taxon>Geodiidae</taxon>
        <taxon>Geodia</taxon>
    </lineage>
</organism>
<dbReference type="EMBL" id="CASHTH010002024">
    <property type="protein sequence ID" value="CAI8023675.1"/>
    <property type="molecule type" value="Genomic_DNA"/>
</dbReference>
<gene>
    <name evidence="5" type="ORF">GBAR_LOCUS13809</name>
</gene>
<evidence type="ECO:0000256" key="1">
    <source>
        <dbReference type="ARBA" id="ARBA00001554"/>
    </source>
</evidence>
<dbReference type="InterPro" id="IPR001533">
    <property type="entry name" value="Pterin_deHydtase"/>
</dbReference>
<dbReference type="SUPFAM" id="SSF55248">
    <property type="entry name" value="PCD-like"/>
    <property type="match status" value="1"/>
</dbReference>
<name>A0AA35S584_GEOBA</name>
<accession>A0AA35S584</accession>
<dbReference type="Pfam" id="PF01329">
    <property type="entry name" value="Pterin_4a"/>
    <property type="match status" value="1"/>
</dbReference>
<dbReference type="PANTHER" id="PTHR42805:SF1">
    <property type="entry name" value="PTERIN-4-ALPHA-CARBINOLAMINE DEHYDRATASE-RELATED"/>
    <property type="match status" value="1"/>
</dbReference>
<evidence type="ECO:0000313" key="6">
    <source>
        <dbReference type="Proteomes" id="UP001174909"/>
    </source>
</evidence>
<dbReference type="CDD" id="cd00913">
    <property type="entry name" value="PCD_DCoH_subfamily_a"/>
    <property type="match status" value="1"/>
</dbReference>
<proteinExistence type="inferred from homology"/>
<dbReference type="PANTHER" id="PTHR42805">
    <property type="entry name" value="PTERIN-4-ALPHA-CARBINOLAMINE DEHYDRATASE-RELATED"/>
    <property type="match status" value="1"/>
</dbReference>
<dbReference type="NCBIfam" id="NF002016">
    <property type="entry name" value="PRK00823.1-1"/>
    <property type="match status" value="1"/>
</dbReference>
<dbReference type="Proteomes" id="UP001174909">
    <property type="component" value="Unassembled WGS sequence"/>
</dbReference>
<dbReference type="InterPro" id="IPR050376">
    <property type="entry name" value="Pterin-4-alpha-carb_dehyd"/>
</dbReference>
<comment type="catalytic activity">
    <reaction evidence="1">
        <text>(4aS,6R)-4a-hydroxy-L-erythro-5,6,7,8-tetrahydrobiopterin = (6R)-L-erythro-6,7-dihydrobiopterin + H2O</text>
        <dbReference type="Rhea" id="RHEA:11920"/>
        <dbReference type="ChEBI" id="CHEBI:15377"/>
        <dbReference type="ChEBI" id="CHEBI:15642"/>
        <dbReference type="ChEBI" id="CHEBI:43120"/>
        <dbReference type="EC" id="4.2.1.96"/>
    </reaction>
</comment>
<reference evidence="5" key="1">
    <citation type="submission" date="2023-03" db="EMBL/GenBank/DDBJ databases">
        <authorList>
            <person name="Steffen K."/>
            <person name="Cardenas P."/>
        </authorList>
    </citation>
    <scope>NUCLEOTIDE SEQUENCE</scope>
</reference>
<protein>
    <recommendedName>
        <fullName evidence="3">4a-hydroxytetrahydrobiopterin dehydratase</fullName>
        <ecNumber evidence="3">4.2.1.96</ecNumber>
    </recommendedName>
</protein>
<dbReference type="EC" id="4.2.1.96" evidence="3"/>